<comment type="caution">
    <text evidence="1">The sequence shown here is derived from an EMBL/GenBank/DDBJ whole genome shotgun (WGS) entry which is preliminary data.</text>
</comment>
<dbReference type="EMBL" id="LGCK01000014">
    <property type="protein sequence ID" value="KPL70292.1"/>
    <property type="molecule type" value="Genomic_DNA"/>
</dbReference>
<keyword evidence="2" id="KW-1185">Reference proteome</keyword>
<dbReference type="Proteomes" id="UP000050430">
    <property type="component" value="Unassembled WGS sequence"/>
</dbReference>
<evidence type="ECO:0000313" key="2">
    <source>
        <dbReference type="Proteomes" id="UP000050430"/>
    </source>
</evidence>
<dbReference type="STRING" id="229920.ADM99_14110"/>
<evidence type="ECO:0000313" key="1">
    <source>
        <dbReference type="EMBL" id="KPL70292.1"/>
    </source>
</evidence>
<protein>
    <submittedName>
        <fullName evidence="1">4-vinyl reductase</fullName>
    </submittedName>
</protein>
<dbReference type="InterPro" id="IPR024096">
    <property type="entry name" value="NO_sig/Golgi_transp_ligand-bd"/>
</dbReference>
<gene>
    <name evidence="1" type="ORF">ADM99_14110</name>
</gene>
<dbReference type="Gene3D" id="3.30.1380.20">
    <property type="entry name" value="Trafficking protein particle complex subunit 3"/>
    <property type="match status" value="1"/>
</dbReference>
<sequence>MESLPKSGLYYPNNLARITLLALEDVMGTNGVNALLNLANHRELIGNFPPDNMEAQFDFADLSGIIGSLDDMYGARGSRVLALRAGIATFDETLKNIGEAVDVKDESFVAMPIVEKMRVGLSLVGITFTQSTKNIPTISEDDSHFIYSVAYCPICWGRTTAEPSCHILTGLLKGALKWVTQGTEFNVSQNTAHSCGAPTCDFIIPKEPAS</sequence>
<dbReference type="OrthoDB" id="152528at2"/>
<dbReference type="SUPFAM" id="SSF111126">
    <property type="entry name" value="Ligand-binding domain in the NO signalling and Golgi transport"/>
    <property type="match status" value="1"/>
</dbReference>
<name>A0A0P6XGS4_9CHLR</name>
<dbReference type="AlphaFoldDB" id="A0A0P6XGS4"/>
<accession>A0A0P6XGS4</accession>
<proteinExistence type="predicted"/>
<dbReference type="RefSeq" id="WP_062422164.1">
    <property type="nucleotide sequence ID" value="NZ_BBYA01000010.1"/>
</dbReference>
<reference evidence="1 2" key="1">
    <citation type="submission" date="2015-07" db="EMBL/GenBank/DDBJ databases">
        <title>Genome sequence of Leptolinea tardivitalis DSM 16556.</title>
        <authorList>
            <person name="Hemp J."/>
            <person name="Ward L.M."/>
            <person name="Pace L.A."/>
            <person name="Fischer W.W."/>
        </authorList>
    </citation>
    <scope>NUCLEOTIDE SEQUENCE [LARGE SCALE GENOMIC DNA]</scope>
    <source>
        <strain evidence="1 2">YMTK-2</strain>
    </source>
</reference>
<organism evidence="1 2">
    <name type="scientific">Leptolinea tardivitalis</name>
    <dbReference type="NCBI Taxonomy" id="229920"/>
    <lineage>
        <taxon>Bacteria</taxon>
        <taxon>Bacillati</taxon>
        <taxon>Chloroflexota</taxon>
        <taxon>Anaerolineae</taxon>
        <taxon>Anaerolineales</taxon>
        <taxon>Anaerolineaceae</taxon>
        <taxon>Leptolinea</taxon>
    </lineage>
</organism>